<evidence type="ECO:0000313" key="1">
    <source>
        <dbReference type="EMBL" id="EEF37855.1"/>
    </source>
</evidence>
<dbReference type="Proteomes" id="UP000008311">
    <property type="component" value="Unassembled WGS sequence"/>
</dbReference>
<evidence type="ECO:0000313" key="2">
    <source>
        <dbReference type="Proteomes" id="UP000008311"/>
    </source>
</evidence>
<sequence length="50" mass="5900">MNKLPRNTFMKPVDYDSSSIPFDKFHFIDFSEVKDLARDTTFLPEMSLVK</sequence>
<organism evidence="1 2">
    <name type="scientific">Ricinus communis</name>
    <name type="common">Castor bean</name>
    <dbReference type="NCBI Taxonomy" id="3988"/>
    <lineage>
        <taxon>Eukaryota</taxon>
        <taxon>Viridiplantae</taxon>
        <taxon>Streptophyta</taxon>
        <taxon>Embryophyta</taxon>
        <taxon>Tracheophyta</taxon>
        <taxon>Spermatophyta</taxon>
        <taxon>Magnoliopsida</taxon>
        <taxon>eudicotyledons</taxon>
        <taxon>Gunneridae</taxon>
        <taxon>Pentapetalae</taxon>
        <taxon>rosids</taxon>
        <taxon>fabids</taxon>
        <taxon>Malpighiales</taxon>
        <taxon>Euphorbiaceae</taxon>
        <taxon>Acalyphoideae</taxon>
        <taxon>Acalypheae</taxon>
        <taxon>Ricinus</taxon>
    </lineage>
</organism>
<keyword evidence="2" id="KW-1185">Reference proteome</keyword>
<name>B9SEV9_RICCO</name>
<proteinExistence type="predicted"/>
<accession>B9SEV9</accession>
<dbReference type="AlphaFoldDB" id="B9SEV9"/>
<reference evidence="2" key="1">
    <citation type="journal article" date="2010" name="Nat. Biotechnol.">
        <title>Draft genome sequence of the oilseed species Ricinus communis.</title>
        <authorList>
            <person name="Chan A.P."/>
            <person name="Crabtree J."/>
            <person name="Zhao Q."/>
            <person name="Lorenzi H."/>
            <person name="Orvis J."/>
            <person name="Puiu D."/>
            <person name="Melake-Berhan A."/>
            <person name="Jones K.M."/>
            <person name="Redman J."/>
            <person name="Chen G."/>
            <person name="Cahoon E.B."/>
            <person name="Gedil M."/>
            <person name="Stanke M."/>
            <person name="Haas B.J."/>
            <person name="Wortman J.R."/>
            <person name="Fraser-Liggett C.M."/>
            <person name="Ravel J."/>
            <person name="Rabinowicz P.D."/>
        </authorList>
    </citation>
    <scope>NUCLEOTIDE SEQUENCE [LARGE SCALE GENOMIC DNA]</scope>
    <source>
        <strain evidence="2">cv. Hale</strain>
    </source>
</reference>
<gene>
    <name evidence="1" type="ORF">RCOM_0106410</name>
</gene>
<dbReference type="EMBL" id="EQ973939">
    <property type="protein sequence ID" value="EEF37855.1"/>
    <property type="molecule type" value="Genomic_DNA"/>
</dbReference>
<protein>
    <submittedName>
        <fullName evidence="1">Uncharacterized protein</fullName>
    </submittedName>
</protein>
<dbReference type="InParanoid" id="B9SEV9"/>